<protein>
    <recommendedName>
        <fullName evidence="4">DUF5133 domain-containing protein</fullName>
    </recommendedName>
</protein>
<evidence type="ECO:0000256" key="1">
    <source>
        <dbReference type="SAM" id="MobiDB-lite"/>
    </source>
</evidence>
<evidence type="ECO:0000313" key="3">
    <source>
        <dbReference type="Proteomes" id="UP000187191"/>
    </source>
</evidence>
<organism evidence="2 3">
    <name type="scientific">Streptomyces alfalfae</name>
    <dbReference type="NCBI Taxonomy" id="1642299"/>
    <lineage>
        <taxon>Bacteria</taxon>
        <taxon>Bacillati</taxon>
        <taxon>Actinomycetota</taxon>
        <taxon>Actinomycetes</taxon>
        <taxon>Kitasatosporales</taxon>
        <taxon>Streptomycetaceae</taxon>
        <taxon>Streptomyces</taxon>
    </lineage>
</organism>
<sequence>MLMAQPVLRNLVENYEALSARRPGRPGHPAASAENAETAETRRRMEDVAYTLCVSTGTRDIQSALAVARRQLHPASPR</sequence>
<accession>A0ABN4VCW0</accession>
<dbReference type="RefSeq" id="WP_076682974.1">
    <property type="nucleotide sequence ID" value="NZ_CP015588.1"/>
</dbReference>
<reference evidence="2 3" key="1">
    <citation type="submission" date="2016-05" db="EMBL/GenBank/DDBJ databases">
        <authorList>
            <person name="Gu J."/>
        </authorList>
    </citation>
    <scope>NUCLEOTIDE SEQUENCE [LARGE SCALE GENOMIC DNA]</scope>
    <source>
        <strain evidence="2 3">ACCC40021</strain>
    </source>
</reference>
<gene>
    <name evidence="2" type="ORF">A7J05_04500</name>
</gene>
<evidence type="ECO:0008006" key="4">
    <source>
        <dbReference type="Google" id="ProtNLM"/>
    </source>
</evidence>
<feature type="region of interest" description="Disordered" evidence="1">
    <location>
        <begin position="20"/>
        <end position="44"/>
    </location>
</feature>
<dbReference type="InterPro" id="IPR033457">
    <property type="entry name" value="DUF5133"/>
</dbReference>
<name>A0ABN4VCW0_9ACTN</name>
<dbReference type="EMBL" id="CP015588">
    <property type="protein sequence ID" value="APY85093.1"/>
    <property type="molecule type" value="Genomic_DNA"/>
</dbReference>
<dbReference type="Proteomes" id="UP000187191">
    <property type="component" value="Chromosome"/>
</dbReference>
<keyword evidence="3" id="KW-1185">Reference proteome</keyword>
<dbReference type="Pfam" id="PF17196">
    <property type="entry name" value="DUF5133"/>
    <property type="match status" value="1"/>
</dbReference>
<evidence type="ECO:0000313" key="2">
    <source>
        <dbReference type="EMBL" id="APY85093.1"/>
    </source>
</evidence>
<proteinExistence type="predicted"/>